<dbReference type="AlphaFoldDB" id="A0A0R1ZQN2"/>
<feature type="transmembrane region" description="Helical" evidence="1">
    <location>
        <begin position="199"/>
        <end position="218"/>
    </location>
</feature>
<proteinExistence type="predicted"/>
<dbReference type="Proteomes" id="UP000051679">
    <property type="component" value="Unassembled WGS sequence"/>
</dbReference>
<dbReference type="PANTHER" id="PTHR34821:SF2">
    <property type="entry name" value="INNER MEMBRANE PROTEIN YDCZ"/>
    <property type="match status" value="1"/>
</dbReference>
<feature type="transmembrane region" description="Helical" evidence="1">
    <location>
        <begin position="128"/>
        <end position="148"/>
    </location>
</feature>
<feature type="transmembrane region" description="Helical" evidence="1">
    <location>
        <begin position="238"/>
        <end position="259"/>
    </location>
</feature>
<evidence type="ECO:0000313" key="3">
    <source>
        <dbReference type="Proteomes" id="UP000051679"/>
    </source>
</evidence>
<keyword evidence="1" id="KW-0812">Transmembrane</keyword>
<name>A0A0R1ZQN2_9LACO</name>
<dbReference type="RefSeq" id="WP_082403752.1">
    <property type="nucleotide sequence ID" value="NZ_AYYO01000056.1"/>
</dbReference>
<feature type="transmembrane region" description="Helical" evidence="1">
    <location>
        <begin position="32"/>
        <end position="50"/>
    </location>
</feature>
<dbReference type="Pfam" id="PF04657">
    <property type="entry name" value="DMT_YdcZ"/>
    <property type="match status" value="2"/>
</dbReference>
<protein>
    <recommendedName>
        <fullName evidence="4">Integral membrane protein</fullName>
    </recommendedName>
</protein>
<evidence type="ECO:0008006" key="4">
    <source>
        <dbReference type="Google" id="ProtNLM"/>
    </source>
</evidence>
<dbReference type="EMBL" id="AYYO01000056">
    <property type="protein sequence ID" value="KRM54235.1"/>
    <property type="molecule type" value="Genomic_DNA"/>
</dbReference>
<dbReference type="OrthoDB" id="7864805at2"/>
<keyword evidence="1" id="KW-0472">Membrane</keyword>
<accession>A0A0R1ZQN2</accession>
<keyword evidence="1" id="KW-1133">Transmembrane helix</keyword>
<reference evidence="2 3" key="1">
    <citation type="journal article" date="2015" name="Genome Announc.">
        <title>Expanding the biotechnology potential of lactobacilli through comparative genomics of 213 strains and associated genera.</title>
        <authorList>
            <person name="Sun Z."/>
            <person name="Harris H.M."/>
            <person name="McCann A."/>
            <person name="Guo C."/>
            <person name="Argimon S."/>
            <person name="Zhang W."/>
            <person name="Yang X."/>
            <person name="Jeffery I.B."/>
            <person name="Cooney J.C."/>
            <person name="Kagawa T.F."/>
            <person name="Liu W."/>
            <person name="Song Y."/>
            <person name="Salvetti E."/>
            <person name="Wrobel A."/>
            <person name="Rasinkangas P."/>
            <person name="Parkhill J."/>
            <person name="Rea M.C."/>
            <person name="O'Sullivan O."/>
            <person name="Ritari J."/>
            <person name="Douillard F.P."/>
            <person name="Paul Ross R."/>
            <person name="Yang R."/>
            <person name="Briner A.E."/>
            <person name="Felis G.E."/>
            <person name="de Vos W.M."/>
            <person name="Barrangou R."/>
            <person name="Klaenhammer T.R."/>
            <person name="Caufield P.W."/>
            <person name="Cui Y."/>
            <person name="Zhang H."/>
            <person name="O'Toole P.W."/>
        </authorList>
    </citation>
    <scope>NUCLEOTIDE SEQUENCE [LARGE SCALE GENOMIC DNA]</scope>
    <source>
        <strain evidence="2 3">DSM 20505</strain>
    </source>
</reference>
<feature type="transmembrane region" description="Helical" evidence="1">
    <location>
        <begin position="266"/>
        <end position="287"/>
    </location>
</feature>
<keyword evidence="3" id="KW-1185">Reference proteome</keyword>
<feature type="transmembrane region" description="Helical" evidence="1">
    <location>
        <begin position="96"/>
        <end position="116"/>
    </location>
</feature>
<feature type="transmembrane region" description="Helical" evidence="1">
    <location>
        <begin position="70"/>
        <end position="90"/>
    </location>
</feature>
<feature type="transmembrane region" description="Helical" evidence="1">
    <location>
        <begin position="168"/>
        <end position="187"/>
    </location>
</feature>
<dbReference type="PANTHER" id="PTHR34821">
    <property type="entry name" value="INNER MEMBRANE PROTEIN YDCZ"/>
    <property type="match status" value="1"/>
</dbReference>
<dbReference type="InterPro" id="IPR006750">
    <property type="entry name" value="YdcZ"/>
</dbReference>
<comment type="caution">
    <text evidence="2">The sequence shown here is derived from an EMBL/GenBank/DDBJ whole genome shotgun (WGS) entry which is preliminary data.</text>
</comment>
<sequence length="315" mass="34062">MVFLALLPIIMGAGLATQTAINSKLRQFVGSPYLASGISFMIGLLFLFILGRLVHQPMLPTASFVTTQPWWIWLGGVFGVIGLTGNIVLFSTLGSIQASVLPILGQIIMGVVIDQFGLFGSRVQGMTWLKFLGVVILVIGVLITIGVIGPTDPLTKRSLAKMHVQYQLLYQIFGVAAGMLMASQTAINGRLGVQLGSSIQAATISFALGTILLFLVLWFTHTSFRPIRDAVIATKHYWWLWCGGAIGGAYILCSAWLAPLLGTGQVVILALFGQLLFSAVVEHFGMFDSFTASIEREKIIGLIVMFVSVVEIHFV</sequence>
<dbReference type="STRING" id="1291052.FC18_GL000453"/>
<evidence type="ECO:0000256" key="1">
    <source>
        <dbReference type="SAM" id="Phobius"/>
    </source>
</evidence>
<evidence type="ECO:0000313" key="2">
    <source>
        <dbReference type="EMBL" id="KRM54235.1"/>
    </source>
</evidence>
<organism evidence="2 3">
    <name type="scientific">Lacticaseibacillus sharpeae JCM 1186 = DSM 20505</name>
    <dbReference type="NCBI Taxonomy" id="1291052"/>
    <lineage>
        <taxon>Bacteria</taxon>
        <taxon>Bacillati</taxon>
        <taxon>Bacillota</taxon>
        <taxon>Bacilli</taxon>
        <taxon>Lactobacillales</taxon>
        <taxon>Lactobacillaceae</taxon>
        <taxon>Lacticaseibacillus</taxon>
    </lineage>
</organism>
<dbReference type="GO" id="GO:0005886">
    <property type="term" value="C:plasma membrane"/>
    <property type="evidence" value="ECO:0007669"/>
    <property type="project" value="TreeGrafter"/>
</dbReference>
<dbReference type="PATRIC" id="fig|1291052.5.peg.464"/>
<gene>
    <name evidence="2" type="ORF">FC18_GL000453</name>
</gene>